<reference evidence="1" key="2">
    <citation type="submission" date="2013-10" db="EMBL/GenBank/DDBJ databases">
        <authorList>
            <person name="Aslett M."/>
        </authorList>
    </citation>
    <scope>NUCLEOTIDE SEQUENCE [LARGE SCALE GENOMIC DNA]</scope>
    <source>
        <strain evidence="1">Houghton</strain>
    </source>
</reference>
<dbReference type="AlphaFoldDB" id="U6KM72"/>
<sequence>MRLRSRQEEAWAVQGLRLHALLRQQQQQAAAFVATMASGHLQLATQRLQVAHQQLKYALQRPVEKRLHAAFTKLRLLSTLTAAEQQTQKGRAVRLCCTIQRLQHRLLGEAFSKMRGARLMRQQQQDALQQLMQQMRLRRLRWSWQRLMWNMLVQRQACIAGSQRALFLVFICIKARMRSVLRLLQRNAAAANMEEKLRICSNIQQVNERLLVSMRQVPRQRSVMLLVASLQQSLQQRLLWAFRSWRKAIKDGKQRVRALVLLMILLEMKRQKLLQAALSSLKNHVHDHREMCRQKMRAAWLLGLLLKEQQLQRLRCGWLCLQRPPPQDLRQTAVRRVASVFERVQFRQLRGAFLKFQQMQETGRTMRAAAAAATTEHSAVSSSNAFDVDAPSRVSAIAAAAASARLQQLLDVSSDLIGSQQGRSLSADTAAFGKPYIYLPPAFGPGSATAAAASAAAASSSGVAENYGFLETLRPQEGQENSEEGESLLVSSAEPHPTLLHLSPYRPRLGYGLVTEACLQSADPCDLGVHFGSSDELPPSVSRSSADSSPNAFPKTRLVQPSVILSHDGHRNSTDRNSNNFPMSSKVSDLTDYAAQEAELDALVQGLQQEETRSAFLSGCAVTEPPVTLVAQGLQQRWPASMRVAPIEQLSSTAALETPQREFLYGLSRDAPTVQVPSYSSCPTALEEPLSPCPSPFRACCTTAVPLQ</sequence>
<dbReference type="GeneID" id="25249613"/>
<keyword evidence="2" id="KW-1185">Reference proteome</keyword>
<gene>
    <name evidence="1" type="ORF">ETH_00001990</name>
</gene>
<evidence type="ECO:0000313" key="1">
    <source>
        <dbReference type="EMBL" id="CDJ37357.1"/>
    </source>
</evidence>
<proteinExistence type="predicted"/>
<dbReference type="VEuPathDB" id="ToxoDB:ETH2_1058800"/>
<organism evidence="1 2">
    <name type="scientific">Eimeria tenella</name>
    <name type="common">Coccidian parasite</name>
    <dbReference type="NCBI Taxonomy" id="5802"/>
    <lineage>
        <taxon>Eukaryota</taxon>
        <taxon>Sar</taxon>
        <taxon>Alveolata</taxon>
        <taxon>Apicomplexa</taxon>
        <taxon>Conoidasida</taxon>
        <taxon>Coccidia</taxon>
        <taxon>Eucoccidiorida</taxon>
        <taxon>Eimeriorina</taxon>
        <taxon>Eimeriidae</taxon>
        <taxon>Eimeria</taxon>
    </lineage>
</organism>
<accession>U6KM72</accession>
<protein>
    <submittedName>
        <fullName evidence="1">Uncharacterized protein</fullName>
    </submittedName>
</protein>
<dbReference type="EMBL" id="HG673757">
    <property type="protein sequence ID" value="CDJ37357.1"/>
    <property type="molecule type" value="Genomic_DNA"/>
</dbReference>
<dbReference type="OrthoDB" id="346695at2759"/>
<name>U6KM72_EIMTE</name>
<evidence type="ECO:0000313" key="2">
    <source>
        <dbReference type="Proteomes" id="UP000030747"/>
    </source>
</evidence>
<dbReference type="RefSeq" id="XP_013228195.1">
    <property type="nucleotide sequence ID" value="XM_013372741.1"/>
</dbReference>
<dbReference type="VEuPathDB" id="ToxoDB:ETH_00001990"/>
<dbReference type="Proteomes" id="UP000030747">
    <property type="component" value="Unassembled WGS sequence"/>
</dbReference>
<reference evidence="1" key="1">
    <citation type="submission" date="2013-10" db="EMBL/GenBank/DDBJ databases">
        <title>Genomic analysis of the causative agents of coccidiosis in chickens.</title>
        <authorList>
            <person name="Reid A.J."/>
            <person name="Blake D."/>
            <person name="Billington K."/>
            <person name="Browne H."/>
            <person name="Dunn M."/>
            <person name="Hung S."/>
            <person name="Kawahara F."/>
            <person name="Miranda-Saavedra D."/>
            <person name="Mourier T."/>
            <person name="Nagra H."/>
            <person name="Otto T.D."/>
            <person name="Rawlings N."/>
            <person name="Sanchez A."/>
            <person name="Sanders M."/>
            <person name="Subramaniam C."/>
            <person name="Tay Y."/>
            <person name="Dear P."/>
            <person name="Doerig C."/>
            <person name="Gruber A."/>
            <person name="Parkinson J."/>
            <person name="Shirley M."/>
            <person name="Wan K.L."/>
            <person name="Berriman M."/>
            <person name="Tomley F."/>
            <person name="Pain A."/>
        </authorList>
    </citation>
    <scope>NUCLEOTIDE SEQUENCE [LARGE SCALE GENOMIC DNA]</scope>
    <source>
        <strain evidence="1">Houghton</strain>
    </source>
</reference>